<dbReference type="Gene3D" id="1.25.10.10">
    <property type="entry name" value="Leucine-rich Repeat Variant"/>
    <property type="match status" value="1"/>
</dbReference>
<dbReference type="RefSeq" id="XP_068348674.1">
    <property type="nucleotide sequence ID" value="XM_068495444.1"/>
</dbReference>
<comment type="caution">
    <text evidence="1">The sequence shown here is derived from an EMBL/GenBank/DDBJ whole genome shotgun (WGS) entry which is preliminary data.</text>
</comment>
<gene>
    <name evidence="1" type="ORF">TRFO_10413</name>
</gene>
<reference evidence="1" key="1">
    <citation type="submission" date="2016-10" db="EMBL/GenBank/DDBJ databases">
        <authorList>
            <person name="Benchimol M."/>
            <person name="Almeida L.G."/>
            <person name="Vasconcelos A.T."/>
            <person name="Perreira-Neves A."/>
            <person name="Rosa I.A."/>
            <person name="Tasca T."/>
            <person name="Bogo M.R."/>
            <person name="de Souza W."/>
        </authorList>
    </citation>
    <scope>NUCLEOTIDE SEQUENCE [LARGE SCALE GENOMIC DNA]</scope>
    <source>
        <strain evidence="1">K</strain>
    </source>
</reference>
<dbReference type="GeneID" id="94830148"/>
<name>A0A1J4JA45_9EUKA</name>
<evidence type="ECO:0000313" key="1">
    <source>
        <dbReference type="EMBL" id="OHS95537.1"/>
    </source>
</evidence>
<dbReference type="VEuPathDB" id="TrichDB:TRFO_10413"/>
<dbReference type="SUPFAM" id="SSF48371">
    <property type="entry name" value="ARM repeat"/>
    <property type="match status" value="1"/>
</dbReference>
<protein>
    <recommendedName>
        <fullName evidence="3">Importin N-terminal domain-containing protein</fullName>
    </recommendedName>
</protein>
<evidence type="ECO:0000313" key="2">
    <source>
        <dbReference type="Proteomes" id="UP000179807"/>
    </source>
</evidence>
<keyword evidence="2" id="KW-1185">Reference proteome</keyword>
<dbReference type="InterPro" id="IPR011989">
    <property type="entry name" value="ARM-like"/>
</dbReference>
<dbReference type="EMBL" id="MLAK01001237">
    <property type="protein sequence ID" value="OHS95537.1"/>
    <property type="molecule type" value="Genomic_DNA"/>
</dbReference>
<dbReference type="Proteomes" id="UP000179807">
    <property type="component" value="Unassembled WGS sequence"/>
</dbReference>
<proteinExistence type="predicted"/>
<dbReference type="InterPro" id="IPR016024">
    <property type="entry name" value="ARM-type_fold"/>
</dbReference>
<evidence type="ECO:0008006" key="3">
    <source>
        <dbReference type="Google" id="ProtNLM"/>
    </source>
</evidence>
<organism evidence="1 2">
    <name type="scientific">Tritrichomonas foetus</name>
    <dbReference type="NCBI Taxonomy" id="1144522"/>
    <lineage>
        <taxon>Eukaryota</taxon>
        <taxon>Metamonada</taxon>
        <taxon>Parabasalia</taxon>
        <taxon>Tritrichomonadida</taxon>
        <taxon>Tritrichomonadidae</taxon>
        <taxon>Tritrichomonas</taxon>
    </lineage>
</organism>
<accession>A0A1J4JA45</accession>
<dbReference type="AlphaFoldDB" id="A0A1J4JA45"/>
<sequence>MFEDSVFNQVCSICEVATQSSNEAHTQAISRITELQQNHPNYFMYFLPILSNNDFSLNFKIISLIIILHSHEMIEEPFISLFLQTFVPVLKNLLLTSESRISRLSAAVICSIINKHGIDCIPTFFQQLINLFQHPETIQTGFILLDEYTNYSKQVPEIILMILLELLKSCEFHFLSLSIFDKIFDYSVEFIHSNVIPIILSIVNSFEPNSLIKASSIVGKIFIHFNDSIIGDFLANFISQANEEIVDALITTLFDKEEWIEPYPPLIFSLLLKLHKQDDDCSIFGICSMSQSILYSMYEKSRETIWPIVIDVISKINDTGHILRCLSIIISQPEISQQYLPFVINTFTNHSSDNISLFNQSSCDQSCNQNEFDEECKCFKGEAAICLSKYCESNTDKIDGFISLILPLLNDNDFNTRYQALIAFQNIIELDFEPNIEHFIDLYQLIMSMVNSSNTVDIAYLASDYFIHFVQIDQSNQIINSIFHEIFTFILNTNIMHPLFIPFSEILSKMIEVLQIEFSPSFQNLTQKMFHIISTNIDIEEVYVSLLILKNIICKKLYDVNNNSTISTFADLINNCLQNNKNCAITKILFEIILILLNQTQKIMNIYSDFYLQACLNHFSTRNQELTEIISQILLFLIPKMSFQQAQVCLQKCSFFVRFFQNKKSATFYFGNLLFNILLENHQVIDDFVKEPFL</sequence>